<reference evidence="1" key="1">
    <citation type="submission" date="2021-06" db="EMBL/GenBank/DDBJ databases">
        <title>Parelaphostrongylus tenuis whole genome reference sequence.</title>
        <authorList>
            <person name="Garwood T.J."/>
            <person name="Larsen P.A."/>
            <person name="Fountain-Jones N.M."/>
            <person name="Garbe J.R."/>
            <person name="Macchietto M.G."/>
            <person name="Kania S.A."/>
            <person name="Gerhold R.W."/>
            <person name="Richards J.E."/>
            <person name="Wolf T.M."/>
        </authorList>
    </citation>
    <scope>NUCLEOTIDE SEQUENCE</scope>
    <source>
        <strain evidence="1">MNPRO001-30</strain>
        <tissue evidence="1">Meninges</tissue>
    </source>
</reference>
<comment type="caution">
    <text evidence="1">The sequence shown here is derived from an EMBL/GenBank/DDBJ whole genome shotgun (WGS) entry which is preliminary data.</text>
</comment>
<dbReference type="EMBL" id="JAHQIW010007066">
    <property type="protein sequence ID" value="KAJ1371936.1"/>
    <property type="molecule type" value="Genomic_DNA"/>
</dbReference>
<dbReference type="Proteomes" id="UP001196413">
    <property type="component" value="Unassembled WGS sequence"/>
</dbReference>
<evidence type="ECO:0000313" key="1">
    <source>
        <dbReference type="EMBL" id="KAJ1371936.1"/>
    </source>
</evidence>
<keyword evidence="2" id="KW-1185">Reference proteome</keyword>
<protein>
    <submittedName>
        <fullName evidence="1">Uncharacterized protein</fullName>
    </submittedName>
</protein>
<proteinExistence type="predicted"/>
<gene>
    <name evidence="1" type="ORF">KIN20_033982</name>
</gene>
<evidence type="ECO:0000313" key="2">
    <source>
        <dbReference type="Proteomes" id="UP001196413"/>
    </source>
</evidence>
<sequence length="462" mass="52907">MPSCSFFEAFPVEHCDSPDRLDDQVITENGETNTLDKNGNQESDVHVEAALPSCPFVTALPVKQCDSLDRLEEDEVRWCSKRFRDVIRNFGNHLVRDVFKKFVAIEPTDCVYCNKKLRNFALLKHSLREMHIHNVYQQGKTFSTKDRDLLFEILDFIERTAKDQVITQNSKTNPSDVRGNQEADVHVTAALPSCPFLEALFIEDRHSLKRLDESDVAKCSKRLRNVIENFGGKLVETQLKKFVTIERAECVHCSKKLQGIAVLTHSLSSKHKKNVYENGKTFSTNDRDLLFGILDFIEQTGKGQLITQSGVTNSFEEHENQEANVRVTAALTDCPFLEPFSLEHWSIPEILDGSDVAKCSKRFHKVIQNFGAKLVKVQFKKFFDVEQTRCDLCKKSLRGFDLFSHCLSKRHIRKVYTQGKTFSTKDRDLLFKLLDFIERNAREASVRMKTTLELSTNGTPIS</sequence>
<organism evidence="1 2">
    <name type="scientific">Parelaphostrongylus tenuis</name>
    <name type="common">Meningeal worm</name>
    <dbReference type="NCBI Taxonomy" id="148309"/>
    <lineage>
        <taxon>Eukaryota</taxon>
        <taxon>Metazoa</taxon>
        <taxon>Ecdysozoa</taxon>
        <taxon>Nematoda</taxon>
        <taxon>Chromadorea</taxon>
        <taxon>Rhabditida</taxon>
        <taxon>Rhabditina</taxon>
        <taxon>Rhabditomorpha</taxon>
        <taxon>Strongyloidea</taxon>
        <taxon>Metastrongylidae</taxon>
        <taxon>Parelaphostrongylus</taxon>
    </lineage>
</organism>
<dbReference type="AlphaFoldDB" id="A0AAD5R9L8"/>
<name>A0AAD5R9L8_PARTN</name>
<accession>A0AAD5R9L8</accession>